<keyword evidence="4 6" id="KW-1133">Transmembrane helix</keyword>
<feature type="transmembrane region" description="Helical" evidence="6">
    <location>
        <begin position="411"/>
        <end position="428"/>
    </location>
</feature>
<evidence type="ECO:0000256" key="1">
    <source>
        <dbReference type="ARBA" id="ARBA00004651"/>
    </source>
</evidence>
<evidence type="ECO:0000256" key="5">
    <source>
        <dbReference type="ARBA" id="ARBA00023136"/>
    </source>
</evidence>
<protein>
    <submittedName>
        <fullName evidence="7">Stage V sporulation protein B</fullName>
    </submittedName>
</protein>
<dbReference type="Pfam" id="PF01943">
    <property type="entry name" value="Polysacc_synt"/>
    <property type="match status" value="1"/>
</dbReference>
<keyword evidence="8" id="KW-1185">Reference proteome</keyword>
<dbReference type="CDD" id="cd13124">
    <property type="entry name" value="MATE_SpoVB_like"/>
    <property type="match status" value="1"/>
</dbReference>
<feature type="transmembrane region" description="Helical" evidence="6">
    <location>
        <begin position="45"/>
        <end position="67"/>
    </location>
</feature>
<keyword evidence="2" id="KW-1003">Cell membrane</keyword>
<feature type="transmembrane region" description="Helical" evidence="6">
    <location>
        <begin position="271"/>
        <end position="295"/>
    </location>
</feature>
<dbReference type="PIRSF" id="PIRSF038958">
    <property type="entry name" value="PG_synth_SpoVB"/>
    <property type="match status" value="1"/>
</dbReference>
<organism evidence="7 8">
    <name type="scientific">Psychrobacillus psychrotolerans</name>
    <dbReference type="NCBI Taxonomy" id="126156"/>
    <lineage>
        <taxon>Bacteria</taxon>
        <taxon>Bacillati</taxon>
        <taxon>Bacillota</taxon>
        <taxon>Bacilli</taxon>
        <taxon>Bacillales</taxon>
        <taxon>Bacillaceae</taxon>
        <taxon>Psychrobacillus</taxon>
    </lineage>
</organism>
<dbReference type="GO" id="GO:0005886">
    <property type="term" value="C:plasma membrane"/>
    <property type="evidence" value="ECO:0007669"/>
    <property type="project" value="UniProtKB-SubCell"/>
</dbReference>
<dbReference type="OrthoDB" id="9775950at2"/>
<evidence type="ECO:0000256" key="2">
    <source>
        <dbReference type="ARBA" id="ARBA00022475"/>
    </source>
</evidence>
<dbReference type="InterPro" id="IPR050833">
    <property type="entry name" value="Poly_Biosynth_Transport"/>
</dbReference>
<name>A0A1I5YWC8_9BACI</name>
<keyword evidence="5 6" id="KW-0472">Membrane</keyword>
<dbReference type="PANTHER" id="PTHR30250:SF24">
    <property type="entry name" value="STAGE V SPORULATION PROTEIN B"/>
    <property type="match status" value="1"/>
</dbReference>
<dbReference type="RefSeq" id="WP_093537029.1">
    <property type="nucleotide sequence ID" value="NZ_FOXU01000003.1"/>
</dbReference>
<feature type="transmembrane region" description="Helical" evidence="6">
    <location>
        <begin position="159"/>
        <end position="177"/>
    </location>
</feature>
<comment type="subcellular location">
    <subcellularLocation>
        <location evidence="1">Cell membrane</location>
        <topology evidence="1">Multi-pass membrane protein</topology>
    </subcellularLocation>
</comment>
<evidence type="ECO:0000313" key="7">
    <source>
        <dbReference type="EMBL" id="SFQ48573.1"/>
    </source>
</evidence>
<dbReference type="EMBL" id="FOXU01000003">
    <property type="protein sequence ID" value="SFQ48573.1"/>
    <property type="molecule type" value="Genomic_DNA"/>
</dbReference>
<dbReference type="STRING" id="126156.SAMN05421670_2302"/>
<proteinExistence type="predicted"/>
<feature type="transmembrane region" description="Helical" evidence="6">
    <location>
        <begin position="7"/>
        <end position="25"/>
    </location>
</feature>
<gene>
    <name evidence="7" type="ORF">SAMN05421670_2302</name>
</gene>
<feature type="transmembrane region" description="Helical" evidence="6">
    <location>
        <begin position="355"/>
        <end position="376"/>
    </location>
</feature>
<evidence type="ECO:0000256" key="3">
    <source>
        <dbReference type="ARBA" id="ARBA00022692"/>
    </source>
</evidence>
<feature type="transmembrane region" description="Helical" evidence="6">
    <location>
        <begin position="79"/>
        <end position="105"/>
    </location>
</feature>
<evidence type="ECO:0000313" key="8">
    <source>
        <dbReference type="Proteomes" id="UP000198734"/>
    </source>
</evidence>
<feature type="transmembrane region" description="Helical" evidence="6">
    <location>
        <begin position="440"/>
        <end position="461"/>
    </location>
</feature>
<evidence type="ECO:0000256" key="6">
    <source>
        <dbReference type="SAM" id="Phobius"/>
    </source>
</evidence>
<feature type="transmembrane region" description="Helical" evidence="6">
    <location>
        <begin position="467"/>
        <end position="486"/>
    </location>
</feature>
<reference evidence="8" key="1">
    <citation type="submission" date="2016-10" db="EMBL/GenBank/DDBJ databases">
        <authorList>
            <person name="Varghese N."/>
            <person name="Submissions S."/>
        </authorList>
    </citation>
    <scope>NUCLEOTIDE SEQUENCE [LARGE SCALE GENOMIC DNA]</scope>
    <source>
        <strain evidence="8">DSM 11706</strain>
    </source>
</reference>
<feature type="transmembrane region" description="Helical" evidence="6">
    <location>
        <begin position="383"/>
        <end position="405"/>
    </location>
</feature>
<dbReference type="AlphaFoldDB" id="A0A1I5YWC8"/>
<feature type="transmembrane region" description="Helical" evidence="6">
    <location>
        <begin position="183"/>
        <end position="201"/>
    </location>
</feature>
<feature type="transmembrane region" description="Helical" evidence="6">
    <location>
        <begin position="244"/>
        <end position="265"/>
    </location>
</feature>
<feature type="transmembrane region" description="Helical" evidence="6">
    <location>
        <begin position="117"/>
        <end position="138"/>
    </location>
</feature>
<sequence length="508" mass="56279">MSTFLKGSILLMISIFLSKFLGFIYRMQFVRLTGEETVGIYMTAYPAFIFFLSLVQLGIPIAMAKIIAELRARNATKDYFAVMRTSVIVTVISILIFTPLFIFVTPYISGNLLKNDAITMTLFVSIAIVPIAAAGGILKGFFQGIARLEETAVAQLMEQIVRIVLISFALPFFLTAASPQEASAYAMLLALIAELIALLYLKWKYDRWKSKQNTTKSSKTYPLSPLFAIALPSSGSRLFGSFTWFLEPIIFIKALAITGVTAVAATTLYGVISGVLVPLLLFPSFIPYALSIVLIPAVSDAFARGNFKLLKERIHLSLKFSTLTGCYAATLFYLHGGELVEALFHVENATVYMKILSPIFFFYYIQSPLFSILQALDNSKAAFLNSLYGGVGKLLLLFFLASQVAIQEKGAIVAIGFGVLITSFLHIASLKEKKEAQIGFSFFVIPYAVFLLTIISRPLIYSIGSRPLLIDCLITMLYLTIALVLFRQIKRKELSVIFKIAKSSKNRF</sequence>
<dbReference type="Proteomes" id="UP000198734">
    <property type="component" value="Unassembled WGS sequence"/>
</dbReference>
<keyword evidence="3 6" id="KW-0812">Transmembrane</keyword>
<dbReference type="InterPro" id="IPR002797">
    <property type="entry name" value="Polysacc_synth"/>
</dbReference>
<evidence type="ECO:0000256" key="4">
    <source>
        <dbReference type="ARBA" id="ARBA00022989"/>
    </source>
</evidence>
<accession>A0A1I5YWC8</accession>
<feature type="transmembrane region" description="Helical" evidence="6">
    <location>
        <begin position="316"/>
        <end position="335"/>
    </location>
</feature>
<dbReference type="InterPro" id="IPR024923">
    <property type="entry name" value="PG_synth_SpoVB"/>
</dbReference>
<dbReference type="PANTHER" id="PTHR30250">
    <property type="entry name" value="PST FAMILY PREDICTED COLANIC ACID TRANSPORTER"/>
    <property type="match status" value="1"/>
</dbReference>